<dbReference type="SUPFAM" id="SSF46689">
    <property type="entry name" value="Homeodomain-like"/>
    <property type="match status" value="1"/>
</dbReference>
<dbReference type="OrthoDB" id="9812993at2"/>
<keyword evidence="5" id="KW-1185">Reference proteome</keyword>
<evidence type="ECO:0000313" key="5">
    <source>
        <dbReference type="Proteomes" id="UP000028525"/>
    </source>
</evidence>
<dbReference type="Pfam" id="PF00440">
    <property type="entry name" value="TetR_N"/>
    <property type="match status" value="1"/>
</dbReference>
<dbReference type="AlphaFoldDB" id="A0A084JC34"/>
<organism evidence="4 5">
    <name type="scientific">Lacrimispora celerecrescens</name>
    <dbReference type="NCBI Taxonomy" id="29354"/>
    <lineage>
        <taxon>Bacteria</taxon>
        <taxon>Bacillati</taxon>
        <taxon>Bacillota</taxon>
        <taxon>Clostridia</taxon>
        <taxon>Lachnospirales</taxon>
        <taxon>Lachnospiraceae</taxon>
        <taxon>Lacrimispora</taxon>
    </lineage>
</organism>
<proteinExistence type="predicted"/>
<dbReference type="InterPro" id="IPR009057">
    <property type="entry name" value="Homeodomain-like_sf"/>
</dbReference>
<sequence length="196" mass="22376">MKKVDVSREDILKIGLELLTSGTVRTLTLRDLASRTGVSVGTLYNYFGDKEQLQREVLGYFWEKAMYQEGILNCDNIDFIDHVEQSYSLFFKSFQKIHGAVSNNSSSTVNKCDMQANFPVKHINEKLESWVEVLVDLHTDELKEVEAKCSRTEIINYIVAIYMGRFLRGDDDLGIAMKVLRAYFSKMPPDVNGISN</sequence>
<keyword evidence="1 2" id="KW-0238">DNA-binding</keyword>
<dbReference type="STRING" id="29354.IO98_22965"/>
<evidence type="ECO:0000259" key="3">
    <source>
        <dbReference type="PROSITE" id="PS50977"/>
    </source>
</evidence>
<dbReference type="InterPro" id="IPR050624">
    <property type="entry name" value="HTH-type_Tx_Regulator"/>
</dbReference>
<dbReference type="EMBL" id="JPME01000044">
    <property type="protein sequence ID" value="KEZ86518.1"/>
    <property type="molecule type" value="Genomic_DNA"/>
</dbReference>
<dbReference type="Gene3D" id="1.10.357.10">
    <property type="entry name" value="Tetracycline Repressor, domain 2"/>
    <property type="match status" value="1"/>
</dbReference>
<dbReference type="PROSITE" id="PS50977">
    <property type="entry name" value="HTH_TETR_2"/>
    <property type="match status" value="1"/>
</dbReference>
<feature type="DNA-binding region" description="H-T-H motif" evidence="2">
    <location>
        <begin position="28"/>
        <end position="47"/>
    </location>
</feature>
<reference evidence="4 5" key="1">
    <citation type="submission" date="2014-07" db="EMBL/GenBank/DDBJ databases">
        <title>Draft genome of Clostridium celerecrescens 152B isolated from sediments associated with methane hydrate from Krishna Godavari basin.</title>
        <authorList>
            <person name="Honkalas V.S."/>
            <person name="Dabir A.P."/>
            <person name="Arora P."/>
            <person name="Dhakephalkar P.K."/>
        </authorList>
    </citation>
    <scope>NUCLEOTIDE SEQUENCE [LARGE SCALE GENOMIC DNA]</scope>
    <source>
        <strain evidence="4 5">152B</strain>
    </source>
</reference>
<dbReference type="GO" id="GO:0003677">
    <property type="term" value="F:DNA binding"/>
    <property type="evidence" value="ECO:0007669"/>
    <property type="project" value="UniProtKB-UniRule"/>
</dbReference>
<accession>A0A084JC34</accession>
<dbReference type="PANTHER" id="PTHR43479:SF21">
    <property type="entry name" value="TRANSCRIPTIONAL REGULATOR, TETR FAMILY"/>
    <property type="match status" value="1"/>
</dbReference>
<feature type="domain" description="HTH tetR-type" evidence="3">
    <location>
        <begin position="5"/>
        <end position="65"/>
    </location>
</feature>
<name>A0A084JC34_9FIRM</name>
<gene>
    <name evidence="4" type="ORF">IO98_22965</name>
</gene>
<evidence type="ECO:0000256" key="2">
    <source>
        <dbReference type="PROSITE-ProRule" id="PRU00335"/>
    </source>
</evidence>
<comment type="caution">
    <text evidence="4">The sequence shown here is derived from an EMBL/GenBank/DDBJ whole genome shotgun (WGS) entry which is preliminary data.</text>
</comment>
<dbReference type="RefSeq" id="WP_038284895.1">
    <property type="nucleotide sequence ID" value="NZ_JPME01000044.1"/>
</dbReference>
<evidence type="ECO:0000256" key="1">
    <source>
        <dbReference type="ARBA" id="ARBA00023125"/>
    </source>
</evidence>
<dbReference type="Proteomes" id="UP000028525">
    <property type="component" value="Unassembled WGS sequence"/>
</dbReference>
<protein>
    <recommendedName>
        <fullName evidence="3">HTH tetR-type domain-containing protein</fullName>
    </recommendedName>
</protein>
<evidence type="ECO:0000313" key="4">
    <source>
        <dbReference type="EMBL" id="KEZ86518.1"/>
    </source>
</evidence>
<dbReference type="PANTHER" id="PTHR43479">
    <property type="entry name" value="ACREF/ENVCD OPERON REPRESSOR-RELATED"/>
    <property type="match status" value="1"/>
</dbReference>
<dbReference type="InterPro" id="IPR001647">
    <property type="entry name" value="HTH_TetR"/>
</dbReference>